<dbReference type="Proteomes" id="UP000768462">
    <property type="component" value="Unassembled WGS sequence"/>
</dbReference>
<sequence>DYSMDTSLSFTPNREGDIEILIESKEEGSDHQFDDFKNATFKVLPMDEIRINNIQCLTEELIVGNELTFEIDARFDENRVVLYKFMKIDEYGNMHVMQDFSSKRLVSFTEILPGKYKLLCLVKDMYSHENFDDRGIIHYTVDKYKPIKILNFTSDLSSPQLEKTPIEFKAICSGGDKLLYKFVVDGNYHSSSNFTTNNSYKWIPEKSGLYRVEVLVKDSTYKDDYEEKAIMDFVIDEDCAQNVYIKEIKLNKDKQLLINEPVKVNVEATGSRNLLYEFIVKKEGKEVQFIEYNEEDNFKFTPTSVGKYEIEVKVKHLKSKRDYDVHSVIYIDCKEYIPAKIDYILTEKKYMYLIGDEIVLEVITENTSNTLTKYKVEINGREVETTEFSNDKKFKLIPKCAGVYTVKIYCKNVFSTKEYDCKKELILDVLQGVPVTNCKITLDKEVIRCNEDVNFYVECDGGKDNLYEFYLMEKGEWKLIQKYSKKNYYTFMPFYKGFYKILALCKSCYSKSAYDDYSIYEIQCKE</sequence>
<dbReference type="AlphaFoldDB" id="A0A927ZV51"/>
<evidence type="ECO:0000313" key="2">
    <source>
        <dbReference type="EMBL" id="MBE6061693.1"/>
    </source>
</evidence>
<feature type="domain" description="Two component regulator three Y" evidence="1">
    <location>
        <begin position="173"/>
        <end position="235"/>
    </location>
</feature>
<organism evidence="2 3">
    <name type="scientific">Clostridium sulfidigenes</name>
    <dbReference type="NCBI Taxonomy" id="318464"/>
    <lineage>
        <taxon>Bacteria</taxon>
        <taxon>Bacillati</taxon>
        <taxon>Bacillota</taxon>
        <taxon>Clostridia</taxon>
        <taxon>Eubacteriales</taxon>
        <taxon>Clostridiaceae</taxon>
        <taxon>Clostridium</taxon>
    </lineage>
</organism>
<comment type="caution">
    <text evidence="2">The sequence shown here is derived from an EMBL/GenBank/DDBJ whole genome shotgun (WGS) entry which is preliminary data.</text>
</comment>
<gene>
    <name evidence="2" type="ORF">E7215_16250</name>
</gene>
<feature type="non-terminal residue" evidence="2">
    <location>
        <position position="1"/>
    </location>
</feature>
<dbReference type="EMBL" id="SVCM01000191">
    <property type="protein sequence ID" value="MBE6061693.1"/>
    <property type="molecule type" value="Genomic_DNA"/>
</dbReference>
<accession>A0A927ZV51</accession>
<feature type="domain" description="Two component regulator three Y" evidence="1">
    <location>
        <begin position="269"/>
        <end position="328"/>
    </location>
</feature>
<reference evidence="2" key="1">
    <citation type="submission" date="2019-04" db="EMBL/GenBank/DDBJ databases">
        <title>Evolution of Biomass-Degrading Anaerobic Consortia Revealed by Metagenomics.</title>
        <authorList>
            <person name="Peng X."/>
        </authorList>
    </citation>
    <scope>NUCLEOTIDE SEQUENCE</scope>
    <source>
        <strain evidence="2">SIG254</strain>
    </source>
</reference>
<evidence type="ECO:0000259" key="1">
    <source>
        <dbReference type="Pfam" id="PF07495"/>
    </source>
</evidence>
<dbReference type="InterPro" id="IPR011123">
    <property type="entry name" value="Y_Y_Y"/>
</dbReference>
<dbReference type="Pfam" id="PF07495">
    <property type="entry name" value="Y_Y_Y"/>
    <property type="match status" value="3"/>
</dbReference>
<proteinExistence type="predicted"/>
<feature type="domain" description="Two component regulator three Y" evidence="1">
    <location>
        <begin position="76"/>
        <end position="141"/>
    </location>
</feature>
<name>A0A927ZV51_9CLOT</name>
<evidence type="ECO:0000313" key="3">
    <source>
        <dbReference type="Proteomes" id="UP000768462"/>
    </source>
</evidence>
<protein>
    <submittedName>
        <fullName evidence="2">Triple tyrosine motif-containing protein</fullName>
    </submittedName>
</protein>